<dbReference type="Gene3D" id="2.60.120.620">
    <property type="entry name" value="q2cbj1_9rhob like domain"/>
    <property type="match status" value="1"/>
</dbReference>
<sequence>MTFKETIKQHLQEHGWVVIPDVLSEEEIEHAKTSFYSWQKTIPNHETFYRKCVRYGIYQSHEVGHQYHAWFIRTRPAVQNIFKMLWDCEDLIVSFDGTGYISQETNKKDTIWTHTDQAPATKGLSCYQGLVSLTSNKERTFVVYDKSHLLHETYFDERNNTSKNNWNKIDPAYLDTLKEHKQVLHVPAGALVIWDSRTFHQNQYGEPGSEERIVQYVCYLPREHEKNTEAMRKKRQKYYQERRTTSHWPTPIYVKSLQPNTYGDTSLKIDYSTLTPPDLSSLKDEIQLII</sequence>
<organism evidence="1">
    <name type="scientific">Megaviridae environmental sample</name>
    <dbReference type="NCBI Taxonomy" id="1737588"/>
    <lineage>
        <taxon>Viruses</taxon>
        <taxon>Varidnaviria</taxon>
        <taxon>Bamfordvirae</taxon>
        <taxon>Nucleocytoviricota</taxon>
        <taxon>Megaviricetes</taxon>
        <taxon>Imitervirales</taxon>
        <taxon>Mimiviridae</taxon>
        <taxon>environmental samples</taxon>
    </lineage>
</organism>
<dbReference type="PANTHER" id="PTHR31630:SF10">
    <property type="entry name" value="PHYTANOYL-COA DIOXYGENASE"/>
    <property type="match status" value="1"/>
</dbReference>
<reference evidence="1" key="1">
    <citation type="journal article" date="2019" name="Philos. Trans. R. Soc. Lond., B, Biol. Sci.">
        <title>Targeted metagenomic recovery of four divergent viruses reveals shared and distinctive characteristics of giant viruses of marine eukaryotes.</title>
        <authorList>
            <person name="Needham D.M."/>
            <person name="Poirier C."/>
            <person name="Hehenberger E."/>
            <person name="Jimenez V."/>
            <person name="Swalwell J.E."/>
            <person name="Santoro A.E."/>
            <person name="Worden A.Z."/>
        </authorList>
    </citation>
    <scope>NUCLEOTIDE SEQUENCE</scope>
    <source>
        <strain evidence="1">OPacV-421</strain>
    </source>
</reference>
<dbReference type="SUPFAM" id="SSF51197">
    <property type="entry name" value="Clavaminate synthase-like"/>
    <property type="match status" value="1"/>
</dbReference>
<dbReference type="PANTHER" id="PTHR31630">
    <property type="entry name" value="PHYTANOYL-COA DIOXYGENASE-RELATED-RELATED"/>
    <property type="match status" value="1"/>
</dbReference>
<evidence type="ECO:0008006" key="2">
    <source>
        <dbReference type="Google" id="ProtNLM"/>
    </source>
</evidence>
<accession>A0A5J6VLI1</accession>
<protein>
    <recommendedName>
        <fullName evidence="2">Phytanoyl-CoA dioxygenase</fullName>
    </recommendedName>
</protein>
<proteinExistence type="predicted"/>
<dbReference type="EMBL" id="MN448291">
    <property type="protein sequence ID" value="QFG74779.1"/>
    <property type="molecule type" value="Genomic_DNA"/>
</dbReference>
<evidence type="ECO:0000313" key="1">
    <source>
        <dbReference type="EMBL" id="QFG74779.1"/>
    </source>
</evidence>
<name>A0A5J6VLI1_9VIRU</name>